<dbReference type="InterPro" id="IPR051377">
    <property type="entry name" value="DNA_Pol-Epsilon_Subunit"/>
</dbReference>
<dbReference type="KEGG" id="aaf:AURANDRAFT_16670"/>
<dbReference type="Pfam" id="PF00808">
    <property type="entry name" value="CBFD_NFYB_HMF"/>
    <property type="match status" value="1"/>
</dbReference>
<evidence type="ECO:0000256" key="1">
    <source>
        <dbReference type="ARBA" id="ARBA00004123"/>
    </source>
</evidence>
<feature type="domain" description="Transcription factor CBF/NF-Y/archaeal histone" evidence="3">
    <location>
        <begin position="5"/>
        <end position="66"/>
    </location>
</feature>
<dbReference type="OMA" id="MEVIEME"/>
<keyword evidence="2" id="KW-0539">Nucleus</keyword>
<dbReference type="GO" id="GO:0006974">
    <property type="term" value="P:DNA damage response"/>
    <property type="evidence" value="ECO:0007669"/>
    <property type="project" value="TreeGrafter"/>
</dbReference>
<accession>F0YMP8</accession>
<dbReference type="GO" id="GO:0008623">
    <property type="term" value="C:CHRAC"/>
    <property type="evidence" value="ECO:0007669"/>
    <property type="project" value="TreeGrafter"/>
</dbReference>
<dbReference type="eggNOG" id="KOG0870">
    <property type="taxonomic scope" value="Eukaryota"/>
</dbReference>
<sequence>DFEPPAACINRIVKAALPDSTQVTREAKTAFAKAAGIFIIYLTTCANDVCKDKKRQTVSAADVLQAFAELELEEMKDTLQDFLAHFRQAEGTKRK</sequence>
<feature type="non-terminal residue" evidence="4">
    <location>
        <position position="1"/>
    </location>
</feature>
<proteinExistence type="predicted"/>
<comment type="subcellular location">
    <subcellularLocation>
        <location evidence="1">Nucleus</location>
    </subcellularLocation>
</comment>
<dbReference type="SUPFAM" id="SSF47113">
    <property type="entry name" value="Histone-fold"/>
    <property type="match status" value="1"/>
</dbReference>
<dbReference type="CDD" id="cd22928">
    <property type="entry name" value="HFD_POLE3_DPB4"/>
    <property type="match status" value="1"/>
</dbReference>
<dbReference type="GeneID" id="20218700"/>
<dbReference type="GO" id="GO:0006272">
    <property type="term" value="P:leading strand elongation"/>
    <property type="evidence" value="ECO:0007669"/>
    <property type="project" value="TreeGrafter"/>
</dbReference>
<dbReference type="RefSeq" id="XP_009041681.1">
    <property type="nucleotide sequence ID" value="XM_009043433.1"/>
</dbReference>
<organism evidence="5">
    <name type="scientific">Aureococcus anophagefferens</name>
    <name type="common">Harmful bloom alga</name>
    <dbReference type="NCBI Taxonomy" id="44056"/>
    <lineage>
        <taxon>Eukaryota</taxon>
        <taxon>Sar</taxon>
        <taxon>Stramenopiles</taxon>
        <taxon>Ochrophyta</taxon>
        <taxon>Pelagophyceae</taxon>
        <taxon>Pelagomonadales</taxon>
        <taxon>Pelagomonadaceae</taxon>
        <taxon>Aureococcus</taxon>
    </lineage>
</organism>
<dbReference type="Gene3D" id="1.10.20.10">
    <property type="entry name" value="Histone, subunit A"/>
    <property type="match status" value="1"/>
</dbReference>
<dbReference type="PANTHER" id="PTHR46172:SF1">
    <property type="entry name" value="DNA POLYMERASE EPSILON SUBUNIT 3"/>
    <property type="match status" value="1"/>
</dbReference>
<dbReference type="PANTHER" id="PTHR46172">
    <property type="entry name" value="DNA POLYMERASE EPSILON SUBUNIT 3"/>
    <property type="match status" value="1"/>
</dbReference>
<feature type="non-terminal residue" evidence="4">
    <location>
        <position position="95"/>
    </location>
</feature>
<dbReference type="GO" id="GO:0046982">
    <property type="term" value="F:protein heterodimerization activity"/>
    <property type="evidence" value="ECO:0007669"/>
    <property type="project" value="InterPro"/>
</dbReference>
<evidence type="ECO:0000256" key="2">
    <source>
        <dbReference type="ARBA" id="ARBA00023242"/>
    </source>
</evidence>
<evidence type="ECO:0000313" key="4">
    <source>
        <dbReference type="EMBL" id="EGB03606.1"/>
    </source>
</evidence>
<dbReference type="GO" id="GO:0031507">
    <property type="term" value="P:heterochromatin formation"/>
    <property type="evidence" value="ECO:0007669"/>
    <property type="project" value="TreeGrafter"/>
</dbReference>
<dbReference type="GO" id="GO:0008622">
    <property type="term" value="C:epsilon DNA polymerase complex"/>
    <property type="evidence" value="ECO:0007669"/>
    <property type="project" value="TreeGrafter"/>
</dbReference>
<dbReference type="InterPro" id="IPR009072">
    <property type="entry name" value="Histone-fold"/>
</dbReference>
<reference evidence="4 5" key="1">
    <citation type="journal article" date="2011" name="Proc. Natl. Acad. Sci. U.S.A.">
        <title>Niche of harmful alga Aureococcus anophagefferens revealed through ecogenomics.</title>
        <authorList>
            <person name="Gobler C.J."/>
            <person name="Berry D.L."/>
            <person name="Dyhrman S.T."/>
            <person name="Wilhelm S.W."/>
            <person name="Salamov A."/>
            <person name="Lobanov A.V."/>
            <person name="Zhang Y."/>
            <person name="Collier J.L."/>
            <person name="Wurch L.L."/>
            <person name="Kustka A.B."/>
            <person name="Dill B.D."/>
            <person name="Shah M."/>
            <person name="VerBerkmoes N.C."/>
            <person name="Kuo A."/>
            <person name="Terry A."/>
            <person name="Pangilinan J."/>
            <person name="Lindquist E.A."/>
            <person name="Lucas S."/>
            <person name="Paulsen I.T."/>
            <person name="Hattenrath-Lehmann T.K."/>
            <person name="Talmage S.C."/>
            <person name="Walker E.A."/>
            <person name="Koch F."/>
            <person name="Burson A.M."/>
            <person name="Marcoval M.A."/>
            <person name="Tang Y.Z."/>
            <person name="Lecleir G.R."/>
            <person name="Coyne K.J."/>
            <person name="Berg G.M."/>
            <person name="Bertrand E.M."/>
            <person name="Saito M.A."/>
            <person name="Gladyshev V.N."/>
            <person name="Grigoriev I.V."/>
        </authorList>
    </citation>
    <scope>NUCLEOTIDE SEQUENCE [LARGE SCALE GENOMIC DNA]</scope>
    <source>
        <strain evidence="5">CCMP 1984</strain>
    </source>
</reference>
<evidence type="ECO:0000259" key="3">
    <source>
        <dbReference type="Pfam" id="PF00808"/>
    </source>
</evidence>
<dbReference type="GO" id="GO:0031490">
    <property type="term" value="F:chromatin DNA binding"/>
    <property type="evidence" value="ECO:0007669"/>
    <property type="project" value="TreeGrafter"/>
</dbReference>
<dbReference type="AlphaFoldDB" id="F0YMP8"/>
<evidence type="ECO:0000313" key="5">
    <source>
        <dbReference type="Proteomes" id="UP000002729"/>
    </source>
</evidence>
<dbReference type="EMBL" id="GL833166">
    <property type="protein sequence ID" value="EGB03606.1"/>
    <property type="molecule type" value="Genomic_DNA"/>
</dbReference>
<gene>
    <name evidence="4" type="ORF">AURANDRAFT_16670</name>
</gene>
<protein>
    <recommendedName>
        <fullName evidence="3">Transcription factor CBF/NF-Y/archaeal histone domain-containing protein</fullName>
    </recommendedName>
</protein>
<name>F0YMP8_AURAN</name>
<keyword evidence="5" id="KW-1185">Reference proteome</keyword>
<dbReference type="InterPro" id="IPR003958">
    <property type="entry name" value="CBFA_NFYB_domain"/>
</dbReference>
<dbReference type="InParanoid" id="F0YMP8"/>
<dbReference type="OrthoDB" id="386949at2759"/>
<dbReference type="Proteomes" id="UP000002729">
    <property type="component" value="Unassembled WGS sequence"/>
</dbReference>